<dbReference type="GO" id="GO:0006402">
    <property type="term" value="P:mRNA catabolic process"/>
    <property type="evidence" value="ECO:0007669"/>
    <property type="project" value="TreeGrafter"/>
</dbReference>
<dbReference type="GO" id="GO:0017148">
    <property type="term" value="P:negative regulation of translation"/>
    <property type="evidence" value="ECO:0007669"/>
    <property type="project" value="TreeGrafter"/>
</dbReference>
<feature type="compositionally biased region" description="Low complexity" evidence="2">
    <location>
        <begin position="92"/>
        <end position="114"/>
    </location>
</feature>
<dbReference type="InParanoid" id="A0A152A6U5"/>
<comment type="similarity">
    <text evidence="1">Belongs to the CNOT10 family.</text>
</comment>
<feature type="compositionally biased region" description="Polar residues" evidence="2">
    <location>
        <begin position="116"/>
        <end position="126"/>
    </location>
</feature>
<gene>
    <name evidence="3" type="ORF">DLAC_00733</name>
</gene>
<feature type="region of interest" description="Disordered" evidence="2">
    <location>
        <begin position="553"/>
        <end position="580"/>
    </location>
</feature>
<dbReference type="AlphaFoldDB" id="A0A152A6U5"/>
<organism evidence="3 4">
    <name type="scientific">Tieghemostelium lacteum</name>
    <name type="common">Slime mold</name>
    <name type="synonym">Dictyostelium lacteum</name>
    <dbReference type="NCBI Taxonomy" id="361077"/>
    <lineage>
        <taxon>Eukaryota</taxon>
        <taxon>Amoebozoa</taxon>
        <taxon>Evosea</taxon>
        <taxon>Eumycetozoa</taxon>
        <taxon>Dictyostelia</taxon>
        <taxon>Dictyosteliales</taxon>
        <taxon>Raperosteliaceae</taxon>
        <taxon>Tieghemostelium</taxon>
    </lineage>
</organism>
<feature type="region of interest" description="Disordered" evidence="2">
    <location>
        <begin position="77"/>
        <end position="126"/>
    </location>
</feature>
<dbReference type="GO" id="GO:0030014">
    <property type="term" value="C:CCR4-NOT complex"/>
    <property type="evidence" value="ECO:0007669"/>
    <property type="project" value="InterPro"/>
</dbReference>
<protein>
    <submittedName>
        <fullName evidence="3">Putative CCR4-NOT complex subunit 10</fullName>
    </submittedName>
</protein>
<accession>A0A152A6U5</accession>
<sequence>MNNEELQSIANTAINHFQKKEYEKSTELFQDLKTKTNSTNYEVLMNLSISEFYKNNRSNPSKLLDDLSTIYKSVTSVDSNNSSNSVKEKESSSTSSPTSNSTTTTQTPNQKVDTPLSPSTNSTIGPNIQSDSLLPLNTTIVEIDNDQALILYNQSVVLYLIKQYGTCYANLDILYQNLLFLDDYLAIRICFLLINVCLTSQYYDKATSVLFYLEKTFPHLYYIKESNSNTNNETSNNNNNNNNTLMTPLEFRFMIHFYKSKLYLLSENSYHLAKFEIKNAIDTALTINHSLLPSCYLLKSNYYNHYSSTKYHKTIEYLNKSTLINNNNENNNNSTTKPLSFGIDLHFEEITPQFYYNNLGSLHFNLDKFSSSLFYFSKAFDCENQNQQQQQSQQQFKNVDKKTELFYNIAMVLMVVGKPDLAFSCLQESCLHWYSSPLIWLRLAECCILTHLSKLKSEQDTQSDQQIKYISDPTTGTARFILPTTSSKHQGLQLMEDSGLDETDDLSKLGTLSLEFAAKCLRNANYLQSKVLHSLKKSKDQQNQLQQLNNDINNTINSTTSTNNNMNTNNSSSNGTPTDLYQNNPNELMFSILVSQAYISLCTWNPVITITVTRQLLALCSTLEKEDLELNDCKTTSKTQPIDFAKFKYYAHMYAAEACIMLNLPTQAIDFLSPTFIDSIQQNNNIVQNDFKEVFYINLAIAYLLKNDFENADKTIQFINNLTNLNINITHKFNMIKIYVELRKGNYHNAYNLIAKQRPVPLDITETDNID</sequence>
<comment type="caution">
    <text evidence="3">The sequence shown here is derived from an EMBL/GenBank/DDBJ whole genome shotgun (WGS) entry which is preliminary data.</text>
</comment>
<proteinExistence type="inferred from homology"/>
<dbReference type="PANTHER" id="PTHR12979:SF5">
    <property type="entry name" value="CCR4-NOT TRANSCRIPTION COMPLEX SUBUNIT 10"/>
    <property type="match status" value="1"/>
</dbReference>
<dbReference type="SUPFAM" id="SSF48452">
    <property type="entry name" value="TPR-like"/>
    <property type="match status" value="1"/>
</dbReference>
<dbReference type="OMA" id="CLQESCI"/>
<dbReference type="InterPro" id="IPR039740">
    <property type="entry name" value="CNOT10"/>
</dbReference>
<feature type="compositionally biased region" description="Low complexity" evidence="2">
    <location>
        <begin position="553"/>
        <end position="574"/>
    </location>
</feature>
<keyword evidence="4" id="KW-1185">Reference proteome</keyword>
<dbReference type="InterPro" id="IPR011990">
    <property type="entry name" value="TPR-like_helical_dom_sf"/>
</dbReference>
<evidence type="ECO:0000256" key="1">
    <source>
        <dbReference type="ARBA" id="ARBA00010080"/>
    </source>
</evidence>
<dbReference type="PANTHER" id="PTHR12979">
    <property type="entry name" value="CCR4-NOT TRANSCRIPTION COMPLEX SUBUNIT 10"/>
    <property type="match status" value="1"/>
</dbReference>
<reference evidence="3 4" key="1">
    <citation type="submission" date="2015-12" db="EMBL/GenBank/DDBJ databases">
        <title>Dictyostelia acquired genes for synthesis and detection of signals that induce cell-type specialization by lateral gene transfer from prokaryotes.</title>
        <authorList>
            <person name="Gloeckner G."/>
            <person name="Schaap P."/>
        </authorList>
    </citation>
    <scope>NUCLEOTIDE SEQUENCE [LARGE SCALE GENOMIC DNA]</scope>
    <source>
        <strain evidence="3 4">TK</strain>
    </source>
</reference>
<evidence type="ECO:0000313" key="4">
    <source>
        <dbReference type="Proteomes" id="UP000076078"/>
    </source>
</evidence>
<evidence type="ECO:0000313" key="3">
    <source>
        <dbReference type="EMBL" id="KYR01943.1"/>
    </source>
</evidence>
<dbReference type="Proteomes" id="UP000076078">
    <property type="component" value="Unassembled WGS sequence"/>
</dbReference>
<dbReference type="EMBL" id="LODT01000004">
    <property type="protein sequence ID" value="KYR01943.1"/>
    <property type="molecule type" value="Genomic_DNA"/>
</dbReference>
<evidence type="ECO:0000256" key="2">
    <source>
        <dbReference type="SAM" id="MobiDB-lite"/>
    </source>
</evidence>
<name>A0A152A6U5_TIELA</name>
<dbReference type="STRING" id="361077.A0A152A6U5"/>
<dbReference type="Gene3D" id="1.25.40.10">
    <property type="entry name" value="Tetratricopeptide repeat domain"/>
    <property type="match status" value="1"/>
</dbReference>
<dbReference type="OrthoDB" id="25157at2759"/>